<dbReference type="PROSITE" id="PS50893">
    <property type="entry name" value="ABC_TRANSPORTER_2"/>
    <property type="match status" value="1"/>
</dbReference>
<dbReference type="EMBL" id="JAMQJZ010000001">
    <property type="protein sequence ID" value="MDC3419327.1"/>
    <property type="molecule type" value="Genomic_DNA"/>
</dbReference>
<sequence length="239" mass="26799">MGYGKVNVLKDLNLDIKEQSTCAIIGPSGCGKSTLLYGIAGIMQPSSGQLLIHDQPVKENRKETGVILQHYGLLPWKTVWKNAALGLKLRGVPKQVIEEKVSDVLRKLHIYELRDKYPVQLSGGQRQRVAVARVLAIEPDLLLMDEPFSSLDAIARESLQDLLLNIFNNSKLTIVFVTHNIEEAVFLGQKIVIMDQGSKNISHVLKNDLFGDQTLRNKPDFYRLCTDVRHSLQEKTTSL</sequence>
<reference evidence="6" key="1">
    <citation type="submission" date="2022-06" db="EMBL/GenBank/DDBJ databases">
        <title>Aquibacillus sp. a new bacterium isolated from soil saline samples.</title>
        <authorList>
            <person name="Galisteo C."/>
            <person name="De La Haba R."/>
            <person name="Sanchez-Porro C."/>
            <person name="Ventosa A."/>
        </authorList>
    </citation>
    <scope>NUCLEOTIDE SEQUENCE</scope>
    <source>
        <strain evidence="6">JCM 12387</strain>
    </source>
</reference>
<dbReference type="Gene3D" id="3.40.50.300">
    <property type="entry name" value="P-loop containing nucleotide triphosphate hydrolases"/>
    <property type="match status" value="1"/>
</dbReference>
<evidence type="ECO:0000313" key="7">
    <source>
        <dbReference type="Proteomes" id="UP001145072"/>
    </source>
</evidence>
<dbReference type="CDD" id="cd03293">
    <property type="entry name" value="ABC_NrtD_SsuB_transporters"/>
    <property type="match status" value="1"/>
</dbReference>
<dbReference type="GO" id="GO:0005524">
    <property type="term" value="F:ATP binding"/>
    <property type="evidence" value="ECO:0007669"/>
    <property type="project" value="UniProtKB-KW"/>
</dbReference>
<dbReference type="PANTHER" id="PTHR42788:SF13">
    <property type="entry name" value="ALIPHATIC SULFONATES IMPORT ATP-BINDING PROTEIN SSUB"/>
    <property type="match status" value="1"/>
</dbReference>
<dbReference type="AlphaFoldDB" id="A0A9X3WGH2"/>
<evidence type="ECO:0000313" key="6">
    <source>
        <dbReference type="EMBL" id="MDC3419327.1"/>
    </source>
</evidence>
<dbReference type="InterPro" id="IPR003593">
    <property type="entry name" value="AAA+_ATPase"/>
</dbReference>
<accession>A0A9X3WGH2</accession>
<dbReference type="Proteomes" id="UP001145072">
    <property type="component" value="Unassembled WGS sequence"/>
</dbReference>
<dbReference type="InterPro" id="IPR050166">
    <property type="entry name" value="ABC_transporter_ATP-bind"/>
</dbReference>
<evidence type="ECO:0000256" key="4">
    <source>
        <dbReference type="ARBA" id="ARBA00022967"/>
    </source>
</evidence>
<evidence type="ECO:0000256" key="3">
    <source>
        <dbReference type="ARBA" id="ARBA00022840"/>
    </source>
</evidence>
<dbReference type="RefSeq" id="WP_259867323.1">
    <property type="nucleotide sequence ID" value="NZ_JAOALK010000014.1"/>
</dbReference>
<dbReference type="GO" id="GO:0016887">
    <property type="term" value="F:ATP hydrolysis activity"/>
    <property type="evidence" value="ECO:0007669"/>
    <property type="project" value="InterPro"/>
</dbReference>
<proteinExistence type="predicted"/>
<keyword evidence="4" id="KW-1278">Translocase</keyword>
<evidence type="ECO:0000256" key="2">
    <source>
        <dbReference type="ARBA" id="ARBA00022741"/>
    </source>
</evidence>
<name>A0A9X3WGH2_9BACI</name>
<dbReference type="SUPFAM" id="SSF52540">
    <property type="entry name" value="P-loop containing nucleoside triphosphate hydrolases"/>
    <property type="match status" value="1"/>
</dbReference>
<protein>
    <submittedName>
        <fullName evidence="6">ABC transporter ATP-binding protein</fullName>
    </submittedName>
</protein>
<keyword evidence="1" id="KW-0813">Transport</keyword>
<evidence type="ECO:0000256" key="1">
    <source>
        <dbReference type="ARBA" id="ARBA00022448"/>
    </source>
</evidence>
<dbReference type="InterPro" id="IPR027417">
    <property type="entry name" value="P-loop_NTPase"/>
</dbReference>
<organism evidence="6 7">
    <name type="scientific">Aquibacillus koreensis</name>
    <dbReference type="NCBI Taxonomy" id="279446"/>
    <lineage>
        <taxon>Bacteria</taxon>
        <taxon>Bacillati</taxon>
        <taxon>Bacillota</taxon>
        <taxon>Bacilli</taxon>
        <taxon>Bacillales</taxon>
        <taxon>Bacillaceae</taxon>
        <taxon>Aquibacillus</taxon>
    </lineage>
</organism>
<comment type="caution">
    <text evidence="6">The sequence shown here is derived from an EMBL/GenBank/DDBJ whole genome shotgun (WGS) entry which is preliminary data.</text>
</comment>
<gene>
    <name evidence="6" type="ORF">NC661_02895</name>
</gene>
<dbReference type="SMART" id="SM00382">
    <property type="entry name" value="AAA"/>
    <property type="match status" value="1"/>
</dbReference>
<keyword evidence="3 6" id="KW-0067">ATP-binding</keyword>
<feature type="domain" description="ABC transporter" evidence="5">
    <location>
        <begin position="1"/>
        <end position="221"/>
    </location>
</feature>
<dbReference type="PANTHER" id="PTHR42788">
    <property type="entry name" value="TAURINE IMPORT ATP-BINDING PROTEIN-RELATED"/>
    <property type="match status" value="1"/>
</dbReference>
<evidence type="ECO:0000259" key="5">
    <source>
        <dbReference type="PROSITE" id="PS50893"/>
    </source>
</evidence>
<keyword evidence="7" id="KW-1185">Reference proteome</keyword>
<dbReference type="Pfam" id="PF00005">
    <property type="entry name" value="ABC_tran"/>
    <property type="match status" value="1"/>
</dbReference>
<dbReference type="InterPro" id="IPR003439">
    <property type="entry name" value="ABC_transporter-like_ATP-bd"/>
</dbReference>
<dbReference type="InterPro" id="IPR017871">
    <property type="entry name" value="ABC_transporter-like_CS"/>
</dbReference>
<keyword evidence="2" id="KW-0547">Nucleotide-binding</keyword>
<dbReference type="PROSITE" id="PS00211">
    <property type="entry name" value="ABC_TRANSPORTER_1"/>
    <property type="match status" value="1"/>
</dbReference>